<dbReference type="PANTHER" id="PTHR43280">
    <property type="entry name" value="ARAC-FAMILY TRANSCRIPTIONAL REGULATOR"/>
    <property type="match status" value="1"/>
</dbReference>
<comment type="caution">
    <text evidence="6">The sequence shown here is derived from an EMBL/GenBank/DDBJ whole genome shotgun (WGS) entry which is preliminary data.</text>
</comment>
<keyword evidence="3" id="KW-0804">Transcription</keyword>
<dbReference type="SUPFAM" id="SSF46689">
    <property type="entry name" value="Homeodomain-like"/>
    <property type="match status" value="1"/>
</dbReference>
<evidence type="ECO:0000256" key="4">
    <source>
        <dbReference type="SAM" id="Phobius"/>
    </source>
</evidence>
<dbReference type="InterPro" id="IPR009057">
    <property type="entry name" value="Homeodomain-like_sf"/>
</dbReference>
<dbReference type="EMBL" id="JADCKB010000046">
    <property type="protein sequence ID" value="MBE5041248.1"/>
    <property type="molecule type" value="Genomic_DNA"/>
</dbReference>
<evidence type="ECO:0000259" key="5">
    <source>
        <dbReference type="PROSITE" id="PS01124"/>
    </source>
</evidence>
<dbReference type="Pfam" id="PF12833">
    <property type="entry name" value="HTH_18"/>
    <property type="match status" value="1"/>
</dbReference>
<dbReference type="GO" id="GO:0003700">
    <property type="term" value="F:DNA-binding transcription factor activity"/>
    <property type="evidence" value="ECO:0007669"/>
    <property type="project" value="InterPro"/>
</dbReference>
<dbReference type="RefSeq" id="WP_226393778.1">
    <property type="nucleotide sequence ID" value="NZ_JADCKB010000046.1"/>
</dbReference>
<keyword evidence="2" id="KW-0238">DNA-binding</keyword>
<dbReference type="Proteomes" id="UP000806542">
    <property type="component" value="Unassembled WGS sequence"/>
</dbReference>
<dbReference type="AlphaFoldDB" id="A0A9D5RCR9"/>
<accession>A0A9D5RCR9</accession>
<dbReference type="SMART" id="SM00342">
    <property type="entry name" value="HTH_ARAC"/>
    <property type="match status" value="1"/>
</dbReference>
<evidence type="ECO:0000256" key="1">
    <source>
        <dbReference type="ARBA" id="ARBA00023015"/>
    </source>
</evidence>
<feature type="transmembrane region" description="Helical" evidence="4">
    <location>
        <begin position="286"/>
        <end position="304"/>
    </location>
</feature>
<feature type="transmembrane region" description="Helical" evidence="4">
    <location>
        <begin position="6"/>
        <end position="25"/>
    </location>
</feature>
<dbReference type="PANTHER" id="PTHR43280:SF28">
    <property type="entry name" value="HTH-TYPE TRANSCRIPTIONAL ACTIVATOR RHAS"/>
    <property type="match status" value="1"/>
</dbReference>
<reference evidence="6" key="1">
    <citation type="submission" date="2020-10" db="EMBL/GenBank/DDBJ databases">
        <title>ChiBAC.</title>
        <authorList>
            <person name="Zenner C."/>
            <person name="Hitch T.C.A."/>
            <person name="Clavel T."/>
        </authorList>
    </citation>
    <scope>NUCLEOTIDE SEQUENCE</scope>
    <source>
        <strain evidence="6">DSM 107454</strain>
    </source>
</reference>
<feature type="domain" description="HTH araC/xylS-type" evidence="5">
    <location>
        <begin position="656"/>
        <end position="754"/>
    </location>
</feature>
<dbReference type="InterPro" id="IPR018062">
    <property type="entry name" value="HTH_AraC-typ_CS"/>
</dbReference>
<evidence type="ECO:0000256" key="3">
    <source>
        <dbReference type="ARBA" id="ARBA00023163"/>
    </source>
</evidence>
<name>A0A9D5RCR9_9FIRM</name>
<sequence>MVVSWFLSYIFILLLMIGMSLSLYYESKTTVVEQINLTAGITLEEKKQHIDNIQKNLSIFAAELAENDLVKELCLVEQPDRYFRYNLGSIRSKINDSSYFSIGISEVYIYFTRTDYIVSAQSSSDSRGYFDTYYADMDMEYDEYIELLNEKGIGEFIYLPAKDGDKTKDEILYKYSVFNVDYNRPLATVVFRMPCSNFISMSGTDSDLWAFCVLDKDNRIFLSNITSEKNFDTIAQVVAELGGDTKNEYENYFILGDSSDENSWTYMFVINEEQYMSGLNSLRKKTTGFISIYSILGLLIAVIVTKRNYKPIRGLENRLRSISAKSTRGQDVDEMQYITEVVDRILKENETHSKRIEIQEAVIKDAVFTQLVNGESFLNESMENILYSLDIKFDHDYFTLVLFYIEDTYETVFENNQEEDLNDYTLAKIVVSNVLSDILKSGYDYIFCNLNSMLACIINSEKTDIKRSLVDSISVAQKIISENFNIRFSSGISGQHPYLEGIRLCYNEALECLEYKFVNQYGIIEYSNIIEQSKILYHFPIEREIRLSMALKRGDYANAHQILEEIFERNLKNFSASILMARCFMYEIMGMISRVIIEMNENGREFVFEYGDALKSLTDCTTLIDMKDKISEIFKEICDINSKVNDATGKVEEVVKKAKEYIDQHFADPNLNCNMVAAEFNIKNTYLSSMFKQQTSEGMLEYITKVRIEKSMELLKNTDMTIEKIAAAVGYTNSRTFSRAFVKMIGVSPGKVRG</sequence>
<evidence type="ECO:0000313" key="6">
    <source>
        <dbReference type="EMBL" id="MBE5041248.1"/>
    </source>
</evidence>
<protein>
    <submittedName>
        <fullName evidence="6">Helix-turn-helix transcriptional regulator</fullName>
    </submittedName>
</protein>
<keyword evidence="4" id="KW-0472">Membrane</keyword>
<organism evidence="6 7">
    <name type="scientific">Ructibacterium gallinarum</name>
    <dbReference type="NCBI Taxonomy" id="2779355"/>
    <lineage>
        <taxon>Bacteria</taxon>
        <taxon>Bacillati</taxon>
        <taxon>Bacillota</taxon>
        <taxon>Clostridia</taxon>
        <taxon>Eubacteriales</taxon>
        <taxon>Oscillospiraceae</taxon>
        <taxon>Ructibacterium</taxon>
    </lineage>
</organism>
<keyword evidence="4" id="KW-1133">Transmembrane helix</keyword>
<keyword evidence="1" id="KW-0805">Transcription regulation</keyword>
<dbReference type="PROSITE" id="PS01124">
    <property type="entry name" value="HTH_ARAC_FAMILY_2"/>
    <property type="match status" value="1"/>
</dbReference>
<dbReference type="PROSITE" id="PS00041">
    <property type="entry name" value="HTH_ARAC_FAMILY_1"/>
    <property type="match status" value="1"/>
</dbReference>
<proteinExistence type="predicted"/>
<evidence type="ECO:0000256" key="2">
    <source>
        <dbReference type="ARBA" id="ARBA00023125"/>
    </source>
</evidence>
<keyword evidence="7" id="KW-1185">Reference proteome</keyword>
<dbReference type="GO" id="GO:0043565">
    <property type="term" value="F:sequence-specific DNA binding"/>
    <property type="evidence" value="ECO:0007669"/>
    <property type="project" value="InterPro"/>
</dbReference>
<gene>
    <name evidence="6" type="ORF">INF28_12375</name>
</gene>
<dbReference type="InterPro" id="IPR018060">
    <property type="entry name" value="HTH_AraC"/>
</dbReference>
<keyword evidence="4" id="KW-0812">Transmembrane</keyword>
<evidence type="ECO:0000313" key="7">
    <source>
        <dbReference type="Proteomes" id="UP000806542"/>
    </source>
</evidence>
<dbReference type="Gene3D" id="1.10.10.60">
    <property type="entry name" value="Homeodomain-like"/>
    <property type="match status" value="2"/>
</dbReference>